<reference evidence="8 9" key="1">
    <citation type="journal article" date="2011" name="Proc. Natl. Acad. Sci. U.S.A.">
        <title>Comparative genomics of xylose-fermenting fungi for enhanced biofuel production.</title>
        <authorList>
            <person name="Wohlbach D.J."/>
            <person name="Kuo A."/>
            <person name="Sato T.K."/>
            <person name="Potts K.M."/>
            <person name="Salamov A.A."/>
            <person name="LaButti K.M."/>
            <person name="Sun H."/>
            <person name="Clum A."/>
            <person name="Pangilinan J.L."/>
            <person name="Lindquist E.A."/>
            <person name="Lucas S."/>
            <person name="Lapidus A."/>
            <person name="Jin M."/>
            <person name="Gunawan C."/>
            <person name="Balan V."/>
            <person name="Dale B.E."/>
            <person name="Jeffries T.W."/>
            <person name="Zinkel R."/>
            <person name="Barry K.W."/>
            <person name="Grigoriev I.V."/>
            <person name="Gasch A.P."/>
        </authorList>
    </citation>
    <scope>NUCLEOTIDE SEQUENCE [LARGE SCALE GENOMIC DNA]</scope>
    <source>
        <strain evidence="9">NRRL Y-27907 / 11-Y1</strain>
    </source>
</reference>
<dbReference type="Gene3D" id="3.40.50.1700">
    <property type="entry name" value="Glycoside hydrolase family 3 C-terminal domain"/>
    <property type="match status" value="1"/>
</dbReference>
<name>G3APM3_SPAPN</name>
<dbReference type="InParanoid" id="G3APM3"/>
<evidence type="ECO:0000256" key="6">
    <source>
        <dbReference type="RuleBase" id="RU361161"/>
    </source>
</evidence>
<dbReference type="GO" id="GO:0008422">
    <property type="term" value="F:beta-glucosidase activity"/>
    <property type="evidence" value="ECO:0007669"/>
    <property type="project" value="UniProtKB-EC"/>
</dbReference>
<dbReference type="UniPathway" id="UPA00696"/>
<dbReference type="InterPro" id="IPR002772">
    <property type="entry name" value="Glyco_hydro_3_C"/>
</dbReference>
<dbReference type="SMART" id="SM01217">
    <property type="entry name" value="Fn3_like"/>
    <property type="match status" value="1"/>
</dbReference>
<dbReference type="SUPFAM" id="SSF51445">
    <property type="entry name" value="(Trans)glycosidases"/>
    <property type="match status" value="1"/>
</dbReference>
<keyword evidence="5 6" id="KW-0326">Glycosidase</keyword>
<evidence type="ECO:0000256" key="5">
    <source>
        <dbReference type="ARBA" id="ARBA00023295"/>
    </source>
</evidence>
<feature type="domain" description="PA14" evidence="7">
    <location>
        <begin position="400"/>
        <end position="559"/>
    </location>
</feature>
<dbReference type="STRING" id="619300.G3APM3"/>
<dbReference type="InterPro" id="IPR026891">
    <property type="entry name" value="Fn3-like"/>
</dbReference>
<dbReference type="KEGG" id="spaa:SPAPADRAFT_55707"/>
<dbReference type="PANTHER" id="PTHR42715:SF27">
    <property type="entry name" value="BETA-GLUCOSIDASE-RELATED"/>
    <property type="match status" value="1"/>
</dbReference>
<dbReference type="Gene3D" id="2.60.120.260">
    <property type="entry name" value="Galactose-binding domain-like"/>
    <property type="match status" value="1"/>
</dbReference>
<dbReference type="Gene3D" id="2.60.40.10">
    <property type="entry name" value="Immunoglobulins"/>
    <property type="match status" value="1"/>
</dbReference>
<dbReference type="InterPro" id="IPR011658">
    <property type="entry name" value="PA14_dom"/>
</dbReference>
<comment type="catalytic activity">
    <reaction evidence="1 6">
        <text>Hydrolysis of terminal, non-reducing beta-D-glucosyl residues with release of beta-D-glucose.</text>
        <dbReference type="EC" id="3.2.1.21"/>
    </reaction>
</comment>
<dbReference type="InterPro" id="IPR001764">
    <property type="entry name" value="Glyco_hydro_3_N"/>
</dbReference>
<dbReference type="InterPro" id="IPR037524">
    <property type="entry name" value="PA14/GLEYA"/>
</dbReference>
<dbReference type="EC" id="3.2.1.21" evidence="3 6"/>
<dbReference type="PRINTS" id="PR00133">
    <property type="entry name" value="GLHYDRLASE3"/>
</dbReference>
<dbReference type="AlphaFoldDB" id="G3APM3"/>
<evidence type="ECO:0000313" key="9">
    <source>
        <dbReference type="Proteomes" id="UP000000709"/>
    </source>
</evidence>
<gene>
    <name evidence="8" type="primary">BGL7</name>
    <name evidence="8" type="ORF">SPAPADRAFT_55707</name>
</gene>
<dbReference type="Pfam" id="PF00933">
    <property type="entry name" value="Glyco_hydro_3"/>
    <property type="match status" value="1"/>
</dbReference>
<evidence type="ECO:0000256" key="1">
    <source>
        <dbReference type="ARBA" id="ARBA00000448"/>
    </source>
</evidence>
<keyword evidence="6" id="KW-0624">Polysaccharide degradation</keyword>
<keyword evidence="6" id="KW-0119">Carbohydrate metabolism</keyword>
<comment type="similarity">
    <text evidence="2 6">Belongs to the glycosyl hydrolase 3 family.</text>
</comment>
<protein>
    <recommendedName>
        <fullName evidence="3 6">beta-glucosidase</fullName>
        <ecNumber evidence="3 6">3.2.1.21</ecNumber>
    </recommendedName>
</protein>
<evidence type="ECO:0000256" key="4">
    <source>
        <dbReference type="ARBA" id="ARBA00022801"/>
    </source>
</evidence>
<evidence type="ECO:0000256" key="2">
    <source>
        <dbReference type="ARBA" id="ARBA00005336"/>
    </source>
</evidence>
<dbReference type="SUPFAM" id="SSF52279">
    <property type="entry name" value="Beta-D-glucan exohydrolase, C-terminal domain"/>
    <property type="match status" value="1"/>
</dbReference>
<dbReference type="GO" id="GO:0030245">
    <property type="term" value="P:cellulose catabolic process"/>
    <property type="evidence" value="ECO:0007669"/>
    <property type="project" value="UniProtKB-UniPathway"/>
</dbReference>
<dbReference type="InterPro" id="IPR050288">
    <property type="entry name" value="Cellulose_deg_GH3"/>
</dbReference>
<dbReference type="OMA" id="QIHYRED"/>
<sequence>MTVSDFDVEATLARLTLEEKAKLLAGIDFWHTAPIHRVGIPSLRFSDGPNGLRGTKFFNSVPAACFPCGTGLAATFDKKLLEQAGVLMGEEAHHKGVHVILGPTMNIQRGPLGGRGFESFSEDPYLTGVAAGAIIKGIESKGIAATPKHFVCNDLEHERNASDSIVTQRALREIYLEPFRIALRDGKPSALMTSYNKVNGTHCSQNEHLLQEILREEWEWQGTVMSDWWGTYTTKESLANGLDIEMPGPTYFRKVEAICHMVKTRELHINKLDDRARSVLRLIKVALQSGIPEGGKETTQNNTPETSALLRKLASDSVVLLKNEGNILPLKPEETVAVIGPNAKVAAYCGGGSAALRAYYTTTPYDSIAAKANTKPKYTVGAYAHRLLPALGPRLINPKTGQTGYNMKFYLEPRGTPQRTLVDEYNLDISLLHFPDYYNKKVKDNLFYIDFEGDFTPEESGDYEFGVTVVGTAQLFIDDKLVVDNKTKQRHGETFFNVGTVEEHGIIELEKGKTYKVRVEFGSGPTYTLPSNGCEFFGGSINLGMAKVIDDDDEIANAVKIAQSVDKVVVCIGLNQEWESESFDRPHMKLEGYQDKLVEAILAANPNTVVVNQSGTPVELPWVDQAPCLLQAWYGGNESGNGIADVLYGDSNPSGKLTLSFPKRNEDNPAFLNFRTERGRVLYGEDIFVGYRYYEKLGREVAFPFGYGLSYTTFDFSNLKVDVNQNTLQVAVQVANTGKLDGSEVVQVYISKDDSDVIRPVKELKGFEKVHLKAGAKDTVVIELPLKDSVSFWDEYQDKWSVEAGEYHVLVGNSSDHTPLRASFTIDQSFFWKGN</sequence>
<dbReference type="Gene3D" id="3.20.20.300">
    <property type="entry name" value="Glycoside hydrolase, family 3, N-terminal domain"/>
    <property type="match status" value="1"/>
</dbReference>
<evidence type="ECO:0000259" key="7">
    <source>
        <dbReference type="PROSITE" id="PS51820"/>
    </source>
</evidence>
<dbReference type="GeneID" id="18871961"/>
<dbReference type="OrthoDB" id="47059at2759"/>
<evidence type="ECO:0000313" key="8">
    <source>
        <dbReference type="EMBL" id="EGW32194.1"/>
    </source>
</evidence>
<dbReference type="InterPro" id="IPR019800">
    <property type="entry name" value="Glyco_hydro_3_AS"/>
</dbReference>
<dbReference type="PANTHER" id="PTHR42715">
    <property type="entry name" value="BETA-GLUCOSIDASE"/>
    <property type="match status" value="1"/>
</dbReference>
<dbReference type="InterPro" id="IPR013783">
    <property type="entry name" value="Ig-like_fold"/>
</dbReference>
<accession>G3APM3</accession>
<dbReference type="FunFam" id="3.20.20.300:FF:000006">
    <property type="entry name" value="Beta-glucosidase H"/>
    <property type="match status" value="1"/>
</dbReference>
<dbReference type="Proteomes" id="UP000000709">
    <property type="component" value="Unassembled WGS sequence"/>
</dbReference>
<dbReference type="FunFam" id="2.60.40.10:FF:000495">
    <property type="entry name" value="Periplasmic beta-glucosidase"/>
    <property type="match status" value="1"/>
</dbReference>
<dbReference type="Pfam" id="PF07691">
    <property type="entry name" value="PA14"/>
    <property type="match status" value="1"/>
</dbReference>
<dbReference type="HOGENOM" id="CLU_004542_4_0_1"/>
<dbReference type="InterPro" id="IPR017853">
    <property type="entry name" value="GH"/>
</dbReference>
<dbReference type="Pfam" id="PF01915">
    <property type="entry name" value="Glyco_hydro_3_C"/>
    <property type="match status" value="1"/>
</dbReference>
<dbReference type="PROSITE" id="PS00775">
    <property type="entry name" value="GLYCOSYL_HYDROL_F3"/>
    <property type="match status" value="1"/>
</dbReference>
<proteinExistence type="inferred from homology"/>
<evidence type="ECO:0000256" key="3">
    <source>
        <dbReference type="ARBA" id="ARBA00012744"/>
    </source>
</evidence>
<dbReference type="EMBL" id="GL996502">
    <property type="protein sequence ID" value="EGW32194.1"/>
    <property type="molecule type" value="Genomic_DNA"/>
</dbReference>
<dbReference type="SMART" id="SM00758">
    <property type="entry name" value="PA14"/>
    <property type="match status" value="1"/>
</dbReference>
<keyword evidence="4 6" id="KW-0378">Hydrolase</keyword>
<organism evidence="9">
    <name type="scientific">Spathaspora passalidarum (strain NRRL Y-27907 / 11-Y1)</name>
    <dbReference type="NCBI Taxonomy" id="619300"/>
    <lineage>
        <taxon>Eukaryota</taxon>
        <taxon>Fungi</taxon>
        <taxon>Dikarya</taxon>
        <taxon>Ascomycota</taxon>
        <taxon>Saccharomycotina</taxon>
        <taxon>Pichiomycetes</taxon>
        <taxon>Debaryomycetaceae</taxon>
        <taxon>Spathaspora</taxon>
    </lineage>
</organism>
<dbReference type="eggNOG" id="ENOG502QR4D">
    <property type="taxonomic scope" value="Eukaryota"/>
</dbReference>
<keyword evidence="9" id="KW-1185">Reference proteome</keyword>
<dbReference type="PROSITE" id="PS51820">
    <property type="entry name" value="PA14"/>
    <property type="match status" value="1"/>
</dbReference>
<dbReference type="InterPro" id="IPR036962">
    <property type="entry name" value="Glyco_hydro_3_N_sf"/>
</dbReference>
<comment type="pathway">
    <text evidence="6">Glycan metabolism; cellulose degradation.</text>
</comment>
<dbReference type="Pfam" id="PF14310">
    <property type="entry name" value="Fn3-like"/>
    <property type="match status" value="1"/>
</dbReference>
<dbReference type="RefSeq" id="XP_007375470.1">
    <property type="nucleotide sequence ID" value="XM_007375408.1"/>
</dbReference>
<dbReference type="InterPro" id="IPR036881">
    <property type="entry name" value="Glyco_hydro_3_C_sf"/>
</dbReference>